<dbReference type="GO" id="GO:0046872">
    <property type="term" value="F:metal ion binding"/>
    <property type="evidence" value="ECO:0007669"/>
    <property type="project" value="UniProtKB-KW"/>
</dbReference>
<evidence type="ECO:0000259" key="4">
    <source>
        <dbReference type="Pfam" id="PF05567"/>
    </source>
</evidence>
<evidence type="ECO:0000256" key="1">
    <source>
        <dbReference type="ARBA" id="ARBA00022723"/>
    </source>
</evidence>
<dbReference type="Pfam" id="PF05567">
    <property type="entry name" value="T4P_PilY1"/>
    <property type="match status" value="1"/>
</dbReference>
<dbReference type="EMBL" id="PKUS01000029">
    <property type="protein sequence ID" value="PLW67475.1"/>
    <property type="molecule type" value="Genomic_DNA"/>
</dbReference>
<keyword evidence="3" id="KW-0732">Signal</keyword>
<evidence type="ECO:0000256" key="2">
    <source>
        <dbReference type="ARBA" id="ARBA00022837"/>
    </source>
</evidence>
<protein>
    <recommendedName>
        <fullName evidence="4">PilY1 beta-propeller domain-containing protein</fullName>
    </recommendedName>
</protein>
<accession>A0A2N5WZ00</accession>
<dbReference type="Proteomes" id="UP000235005">
    <property type="component" value="Unassembled WGS sequence"/>
</dbReference>
<dbReference type="InterPro" id="IPR008707">
    <property type="entry name" value="B-propeller_PilY1"/>
</dbReference>
<gene>
    <name evidence="5" type="ORF">C0039_17220</name>
</gene>
<organism evidence="5 6">
    <name type="scientific">Pseudohalioglobus lutimaris</name>
    <dbReference type="NCBI Taxonomy" id="1737061"/>
    <lineage>
        <taxon>Bacteria</taxon>
        <taxon>Pseudomonadati</taxon>
        <taxon>Pseudomonadota</taxon>
        <taxon>Gammaproteobacteria</taxon>
        <taxon>Cellvibrionales</taxon>
        <taxon>Halieaceae</taxon>
        <taxon>Pseudohalioglobus</taxon>
    </lineage>
</organism>
<comment type="caution">
    <text evidence="5">The sequence shown here is derived from an EMBL/GenBank/DDBJ whole genome shotgun (WGS) entry which is preliminary data.</text>
</comment>
<evidence type="ECO:0000256" key="3">
    <source>
        <dbReference type="SAM" id="SignalP"/>
    </source>
</evidence>
<evidence type="ECO:0000313" key="6">
    <source>
        <dbReference type="Proteomes" id="UP000235005"/>
    </source>
</evidence>
<sequence>MMGWFRICLMACLIIRPAHAVADDVDLFLGPSVMQGESVNVLILLDNSSNWARKSAAGTSVLESVRTALAEVLRGTADRSINVGLMLYAEGGEGNGSGGYLRAAIRPMTAVSAERYARQVEELDVHDDRGVDGQFALAQAEAYLYFSGGEATSGAGRQKTDGLSEACVTTAGVSSPPACPAVSHGSAADTAVWTLPGVAIDGGRYLSPDDDATCSTNLFLFISHGPNRGGATASQRSQVLLSQLSGNTVSMGLNRSAGGGDISTQWSRFMAQSRHSITTHIIDVAPGQTEADRVWSERLKGIADVASGKYMRTDGTVSDVRLAIRRAIADATTMNAAIAPVALPASAHTRGLFLNQVFMGQFRPDEYGRLRWPGNLKQYRLGLHSAAGVKRLSLLDADQRPALDDESGRVRDCARSYWTPVSPDTYWNYLTRSQGRGECTASAQEPGSNVPDGAVVEKGGQAYVGRGGERYASAVSASRVVKTTAATFCGGETGVACRLDDFNTSNAMLTAERLGASSTAERTHYISWARGADTEDEDGDGNVDEYRPSLHGDVVHSQPVALDYSTVPDEQRVIVLYGSNDGLLRAINGDRGIAHNGSGKGVPILPGAEFWVFMPAEFHSRIGRLLRNDIQDGGPLSGKVYGPDGPLTTWQSDAGRHYLSMAMRRGGRAVYGFDITETDSPVLLWHLGCSSNSTDSGSCATGWEDVGQTWSPLQPAWQRGAPSPYLIMGGGYDNCEDMAAPAAGEKHACEQATAGNAIYVLDAMTGAIVARFETERAVPGRVTIVPRADGDRNISYAYAADTGGNVYRLSGPSGEAIGDTPPTRWLLTPIASLGCGHKAGEVCSDRRKFLSGPDVVRIPGAARYAILLGSGDKEKQGAAVDTALLEDNYFFALVDAPADPAWLESERATCNADLICADSLPQVALDPETLPSASIGKNGNSIKGWKLKLRKGEQVVSAALTVNDKVHFSTHRPDSAQPASCSTNQGIATRYSVDYRLGKGELTDIPGGGLLPMPVAGRVELEDGDIAPFCIGCGGKHAIGGDIELDLPAEAPRPGGRVYWKIGE</sequence>
<name>A0A2N5WZ00_9GAMM</name>
<dbReference type="AlphaFoldDB" id="A0A2N5WZ00"/>
<proteinExistence type="predicted"/>
<keyword evidence="6" id="KW-1185">Reference proteome</keyword>
<dbReference type="OrthoDB" id="7156875at2"/>
<evidence type="ECO:0000313" key="5">
    <source>
        <dbReference type="EMBL" id="PLW67475.1"/>
    </source>
</evidence>
<keyword evidence="1" id="KW-0479">Metal-binding</keyword>
<reference evidence="5 6" key="1">
    <citation type="submission" date="2018-01" db="EMBL/GenBank/DDBJ databases">
        <title>The draft genome sequence of Halioglobus lutimaris HF004.</title>
        <authorList>
            <person name="Du Z.-J."/>
            <person name="Shi M.-J."/>
        </authorList>
    </citation>
    <scope>NUCLEOTIDE SEQUENCE [LARGE SCALE GENOMIC DNA]</scope>
    <source>
        <strain evidence="5 6">HF004</strain>
    </source>
</reference>
<keyword evidence="2" id="KW-0106">Calcium</keyword>
<feature type="chain" id="PRO_5014775672" description="PilY1 beta-propeller domain-containing protein" evidence="3">
    <location>
        <begin position="21"/>
        <end position="1064"/>
    </location>
</feature>
<feature type="domain" description="PilY1 beta-propeller" evidence="4">
    <location>
        <begin position="652"/>
        <end position="882"/>
    </location>
</feature>
<feature type="signal peptide" evidence="3">
    <location>
        <begin position="1"/>
        <end position="20"/>
    </location>
</feature>